<comment type="caution">
    <text evidence="2">The sequence shown here is derived from an EMBL/GenBank/DDBJ whole genome shotgun (WGS) entry which is preliminary data.</text>
</comment>
<dbReference type="EMBL" id="WELI01000005">
    <property type="protein sequence ID" value="KAB7730146.1"/>
    <property type="molecule type" value="Genomic_DNA"/>
</dbReference>
<dbReference type="AlphaFoldDB" id="A0A7J5TYB7"/>
<sequence length="503" mass="56513">MTPAQNDRESRQYVRWLLTMERRSTGYVRLWLRRVREAVIAYLEENGIMATLNNLERLVPAMDVRAMLGRIYRQVFPSAATGEFERIRQMVADQGTPVPESMQVGFFSRVWQGRVESMLMQPDTAARVTQISNTTRTAIRQALVGANAERLDIRATARRIRTAIGGKRGERRSITIARTETTRAANAGHEAGAASTGLDLAKRWVATADPRTRDAHRAMIGKPAIPKEALFTVGGVRMRYPGDPAGGAANCVNCRCRVLYVPAGTPYARPMALGDDEDIIAGPTKPITRDIIKKRKGVPFSEAKTTDEAATWAEQHIGGEVDYTGIAPKVANRINNQLYALKVKYGKSYDSIAIRFDMQRDTTFSTGLMYKTTNQVQLLINGNLWSPRKARQTEEYAARMEKVGFFFRGSVESAVVHEYGHLLHLSTFLDSDISYERINANWVRSLSKKLSEEEKQDAISKYARLDQHESLAEAFVAYHYLPNRVEKLSALERLLLKKIVSLP</sequence>
<organism evidence="2 3">
    <name type="scientific">Rudanella paleaurantiibacter</name>
    <dbReference type="NCBI Taxonomy" id="2614655"/>
    <lineage>
        <taxon>Bacteria</taxon>
        <taxon>Pseudomonadati</taxon>
        <taxon>Bacteroidota</taxon>
        <taxon>Cytophagia</taxon>
        <taxon>Cytophagales</taxon>
        <taxon>Cytophagaceae</taxon>
        <taxon>Rudanella</taxon>
    </lineage>
</organism>
<evidence type="ECO:0000259" key="1">
    <source>
        <dbReference type="Pfam" id="PF04233"/>
    </source>
</evidence>
<protein>
    <recommendedName>
        <fullName evidence="1">Phage head morphogenesis domain-containing protein</fullName>
    </recommendedName>
</protein>
<dbReference type="Pfam" id="PF04233">
    <property type="entry name" value="Phage_Mu_F"/>
    <property type="match status" value="1"/>
</dbReference>
<evidence type="ECO:0000313" key="3">
    <source>
        <dbReference type="Proteomes" id="UP000488299"/>
    </source>
</evidence>
<dbReference type="Proteomes" id="UP000488299">
    <property type="component" value="Unassembled WGS sequence"/>
</dbReference>
<gene>
    <name evidence="2" type="ORF">F5984_13265</name>
</gene>
<reference evidence="2 3" key="1">
    <citation type="submission" date="2019-10" db="EMBL/GenBank/DDBJ databases">
        <title>Rudanella paleaurantiibacter sp. nov., isolated from sludge.</title>
        <authorList>
            <person name="Xu S.Q."/>
        </authorList>
    </citation>
    <scope>NUCLEOTIDE SEQUENCE [LARGE SCALE GENOMIC DNA]</scope>
    <source>
        <strain evidence="2 3">HX-22-17</strain>
    </source>
</reference>
<dbReference type="RefSeq" id="WP_152124751.1">
    <property type="nucleotide sequence ID" value="NZ_WELI01000005.1"/>
</dbReference>
<feature type="domain" description="Phage head morphogenesis" evidence="1">
    <location>
        <begin position="152"/>
        <end position="258"/>
    </location>
</feature>
<keyword evidence="3" id="KW-1185">Reference proteome</keyword>
<dbReference type="InterPro" id="IPR006528">
    <property type="entry name" value="Phage_head_morphogenesis_dom"/>
</dbReference>
<name>A0A7J5TYB7_9BACT</name>
<evidence type="ECO:0000313" key="2">
    <source>
        <dbReference type="EMBL" id="KAB7730146.1"/>
    </source>
</evidence>
<accession>A0A7J5TYB7</accession>
<proteinExistence type="predicted"/>